<keyword evidence="1" id="KW-1133">Transmembrane helix</keyword>
<dbReference type="EMBL" id="AHKH01000072">
    <property type="protein sequence ID" value="EHQ60392.1"/>
    <property type="molecule type" value="Genomic_DNA"/>
</dbReference>
<keyword evidence="1" id="KW-0812">Transmembrane</keyword>
<dbReference type="PANTHER" id="PTHR37305:SF1">
    <property type="entry name" value="MEMBRANE PROTEIN"/>
    <property type="match status" value="1"/>
</dbReference>
<evidence type="ECO:0000256" key="1">
    <source>
        <dbReference type="SAM" id="Phobius"/>
    </source>
</evidence>
<keyword evidence="1" id="KW-0472">Membrane</keyword>
<dbReference type="PANTHER" id="PTHR37305">
    <property type="entry name" value="INTEGRAL MEMBRANE PROTEIN-RELATED"/>
    <property type="match status" value="1"/>
</dbReference>
<evidence type="ECO:0000313" key="3">
    <source>
        <dbReference type="Proteomes" id="UP000003900"/>
    </source>
</evidence>
<protein>
    <submittedName>
        <fullName evidence="2">Uncharacterized protein</fullName>
    </submittedName>
</protein>
<feature type="transmembrane region" description="Helical" evidence="1">
    <location>
        <begin position="286"/>
        <end position="303"/>
    </location>
</feature>
<comment type="caution">
    <text evidence="2">The sequence shown here is derived from an EMBL/GenBank/DDBJ whole genome shotgun (WGS) entry which is preliminary data.</text>
</comment>
<feature type="transmembrane region" description="Helical" evidence="1">
    <location>
        <begin position="345"/>
        <end position="365"/>
    </location>
</feature>
<dbReference type="OrthoDB" id="2357145at2"/>
<name>H3SKJ4_9BACL</name>
<feature type="transmembrane region" description="Helical" evidence="1">
    <location>
        <begin position="153"/>
        <end position="171"/>
    </location>
</feature>
<accession>H3SKJ4</accession>
<dbReference type="STRING" id="1131935.PDENDC454_20467"/>
<dbReference type="Proteomes" id="UP000003900">
    <property type="component" value="Unassembled WGS sequence"/>
</dbReference>
<dbReference type="AlphaFoldDB" id="H3SKJ4"/>
<dbReference type="RefSeq" id="WP_006678580.1">
    <property type="nucleotide sequence ID" value="NZ_AHKH01000072.1"/>
</dbReference>
<sequence length="376" mass="42780">MRHLLKYELIKIISRKSVLIVSLLLLLVFGLFIVYQIDYYKDGSQKYKPYERVITEQDIAEVLKIFEEHEDRRLLPLVDRGLLQDIWDVPMLEDSYTKQLAEIRAELRLSAPGSYEYKKHALHERLLMEKGPPSGQVYYNKPWASIFYNIDQFGVAFIGVMILIGLAPLYSEEYTTGMDSLILSSRYGKGQLISAKCCAAIIYAFICSAAFQLINLAVSGLLSGNLDGASSPLYTISRYGDSHQFMHSPYSWTVIQYYVIQFGVHIIGCIAFALAVMFVSSLSKSSFLTLFIAGCILGAPYVLNDMFNIRFDIIEWLATFSYSQFIRVPTLFNRFETVNIFGFPILYPVAAVSCVVAVTGVLVWVTRRVFQRHQVT</sequence>
<dbReference type="PATRIC" id="fig|1131935.3.peg.4260"/>
<keyword evidence="3" id="KW-1185">Reference proteome</keyword>
<evidence type="ECO:0000313" key="2">
    <source>
        <dbReference type="EMBL" id="EHQ60392.1"/>
    </source>
</evidence>
<reference evidence="2 3" key="1">
    <citation type="journal article" date="2012" name="J. Bacteriol.">
        <title>Genome Sequence of the Pattern-Forming Social Bacterium Paenibacillus dendritiformis C454 Chiral Morphotype.</title>
        <authorList>
            <person name="Sirota-Madi A."/>
            <person name="Olender T."/>
            <person name="Helman Y."/>
            <person name="Brainis I."/>
            <person name="Finkelshtein A."/>
            <person name="Roth D."/>
            <person name="Hagai E."/>
            <person name="Leshkowitz D."/>
            <person name="Brodsky L."/>
            <person name="Galatenko V."/>
            <person name="Nikolaev V."/>
            <person name="Gutnick D.L."/>
            <person name="Lancet D."/>
            <person name="Ben-Jacob E."/>
        </authorList>
    </citation>
    <scope>NUCLEOTIDE SEQUENCE [LARGE SCALE GENOMIC DNA]</scope>
    <source>
        <strain evidence="2 3">C454</strain>
    </source>
</reference>
<feature type="transmembrane region" description="Helical" evidence="1">
    <location>
        <begin position="255"/>
        <end position="279"/>
    </location>
</feature>
<feature type="transmembrane region" description="Helical" evidence="1">
    <location>
        <begin position="192"/>
        <end position="214"/>
    </location>
</feature>
<organism evidence="2 3">
    <name type="scientific">Paenibacillus dendritiformis C454</name>
    <dbReference type="NCBI Taxonomy" id="1131935"/>
    <lineage>
        <taxon>Bacteria</taxon>
        <taxon>Bacillati</taxon>
        <taxon>Bacillota</taxon>
        <taxon>Bacilli</taxon>
        <taxon>Bacillales</taxon>
        <taxon>Paenibacillaceae</taxon>
        <taxon>Paenibacillus</taxon>
    </lineage>
</organism>
<feature type="transmembrane region" description="Helical" evidence="1">
    <location>
        <begin position="18"/>
        <end position="37"/>
    </location>
</feature>
<gene>
    <name evidence="2" type="ORF">PDENDC454_20467</name>
</gene>
<proteinExistence type="predicted"/>